<feature type="transmembrane region" description="Helical" evidence="1">
    <location>
        <begin position="12"/>
        <end position="32"/>
    </location>
</feature>
<gene>
    <name evidence="2" type="ORF">QF206_11555</name>
</gene>
<keyword evidence="3" id="KW-1185">Reference proteome</keyword>
<dbReference type="AlphaFoldDB" id="A0AAW6T7T7"/>
<feature type="transmembrane region" description="Helical" evidence="1">
    <location>
        <begin position="81"/>
        <end position="103"/>
    </location>
</feature>
<keyword evidence="1" id="KW-0472">Membrane</keyword>
<evidence type="ECO:0000256" key="1">
    <source>
        <dbReference type="SAM" id="Phobius"/>
    </source>
</evidence>
<accession>A0AAW6T7T7</accession>
<evidence type="ECO:0000313" key="3">
    <source>
        <dbReference type="Proteomes" id="UP001321506"/>
    </source>
</evidence>
<feature type="transmembrane region" description="Helical" evidence="1">
    <location>
        <begin position="109"/>
        <end position="127"/>
    </location>
</feature>
<dbReference type="EMBL" id="JASATX010000006">
    <property type="protein sequence ID" value="MDI2099599.1"/>
    <property type="molecule type" value="Genomic_DNA"/>
</dbReference>
<feature type="transmembrane region" description="Helical" evidence="1">
    <location>
        <begin position="38"/>
        <end position="60"/>
    </location>
</feature>
<dbReference type="InterPro" id="IPR009781">
    <property type="entry name" value="DUF1345"/>
</dbReference>
<protein>
    <submittedName>
        <fullName evidence="2">DUF1345 domain-containing protein</fullName>
    </submittedName>
</protein>
<keyword evidence="1" id="KW-0812">Transmembrane</keyword>
<feature type="transmembrane region" description="Helical" evidence="1">
    <location>
        <begin position="192"/>
        <end position="212"/>
    </location>
</feature>
<name>A0AAW6T7T7_9MICO</name>
<dbReference type="Proteomes" id="UP001321506">
    <property type="component" value="Unassembled WGS sequence"/>
</dbReference>
<reference evidence="2 3" key="1">
    <citation type="submission" date="2023-04" db="EMBL/GenBank/DDBJ databases">
        <title>Klugiella caeni sp. nov. isolated from the sludge of biochemical tank.</title>
        <authorList>
            <person name="Geng K."/>
        </authorList>
    </citation>
    <scope>NUCLEOTIDE SEQUENCE [LARGE SCALE GENOMIC DNA]</scope>
    <source>
        <strain evidence="2 3">YN-L-19</strain>
    </source>
</reference>
<evidence type="ECO:0000313" key="2">
    <source>
        <dbReference type="EMBL" id="MDI2099599.1"/>
    </source>
</evidence>
<proteinExistence type="predicted"/>
<comment type="caution">
    <text evidence="2">The sequence shown here is derived from an EMBL/GenBank/DDBJ whole genome shotgun (WGS) entry which is preliminary data.</text>
</comment>
<keyword evidence="1" id="KW-1133">Transmembrane helix</keyword>
<sequence length="214" mass="22830">MADLAAHRQARVRMSTCVALGLIAAALLWWAFGPAVAVVGGWGTLALTNSTWVLLVVWPMDAASTSAHATAEDPGRRVARLIAIIGSLVSLVAVGVVVLQARVAAPMEGYLLAGIAALGVAASWVLIQVDYMLRYAREYYTEPIGGISFNQRESPEYTDFAYFAVGLGMTYQVADTNVTANRIRRIVIAQTLTAYLFGAVILATVINLVTSLGR</sequence>
<dbReference type="Pfam" id="PF07077">
    <property type="entry name" value="DUF1345"/>
    <property type="match status" value="1"/>
</dbReference>
<organism evidence="2 3">
    <name type="scientific">Ruicaihuangia caeni</name>
    <dbReference type="NCBI Taxonomy" id="3042517"/>
    <lineage>
        <taxon>Bacteria</taxon>
        <taxon>Bacillati</taxon>
        <taxon>Actinomycetota</taxon>
        <taxon>Actinomycetes</taxon>
        <taxon>Micrococcales</taxon>
        <taxon>Microbacteriaceae</taxon>
        <taxon>Ruicaihuangia</taxon>
    </lineage>
</organism>
<dbReference type="RefSeq" id="WP_281489393.1">
    <property type="nucleotide sequence ID" value="NZ_JASATX010000006.1"/>
</dbReference>